<name>A0ABT6DJN1_9BACT</name>
<sequence length="129" mass="13706">MKKLILASLLIGSSAFADTTLFNCVVPSQSNSVKATLVMADDQSADFITVNLVEKKGTTQFYTQGDKGTLTAQIEQGFLQFMAMTEQTGQTAEGVIVNTGFLALSKDDTGAFSGFLTAKGNIYPLSCTK</sequence>
<accession>A0ABT6DJN1</accession>
<keyword evidence="3" id="KW-1185">Reference proteome</keyword>
<dbReference type="EMBL" id="JANRMI010000003">
    <property type="protein sequence ID" value="MDG0817050.1"/>
    <property type="molecule type" value="Genomic_DNA"/>
</dbReference>
<evidence type="ECO:0000313" key="2">
    <source>
        <dbReference type="EMBL" id="MDG0817050.1"/>
    </source>
</evidence>
<keyword evidence="1" id="KW-0732">Signal</keyword>
<gene>
    <name evidence="2" type="ORF">NWE73_11780</name>
</gene>
<dbReference type="RefSeq" id="WP_277578526.1">
    <property type="nucleotide sequence ID" value="NZ_JANRMI010000003.1"/>
</dbReference>
<feature type="signal peptide" evidence="1">
    <location>
        <begin position="1"/>
        <end position="17"/>
    </location>
</feature>
<organism evidence="2 3">
    <name type="scientific">Bdellovibrio svalbardensis</name>
    <dbReference type="NCBI Taxonomy" id="2972972"/>
    <lineage>
        <taxon>Bacteria</taxon>
        <taxon>Pseudomonadati</taxon>
        <taxon>Bdellovibrionota</taxon>
        <taxon>Bdellovibrionia</taxon>
        <taxon>Bdellovibrionales</taxon>
        <taxon>Pseudobdellovibrionaceae</taxon>
        <taxon>Bdellovibrio</taxon>
    </lineage>
</organism>
<feature type="chain" id="PRO_5047491851" evidence="1">
    <location>
        <begin position="18"/>
        <end position="129"/>
    </location>
</feature>
<proteinExistence type="predicted"/>
<protein>
    <submittedName>
        <fullName evidence="2">Uncharacterized protein</fullName>
    </submittedName>
</protein>
<reference evidence="2" key="1">
    <citation type="submission" date="2022-08" db="EMBL/GenBank/DDBJ databases">
        <title>Novel Bdellovibrio Species Isolated from Svalbard: Designation Bdellovibrio svalbardensis.</title>
        <authorList>
            <person name="Mitchell R.J."/>
            <person name="Choi S.Y."/>
        </authorList>
    </citation>
    <scope>NUCLEOTIDE SEQUENCE</scope>
    <source>
        <strain evidence="2">PAP01</strain>
    </source>
</reference>
<comment type="caution">
    <text evidence="2">The sequence shown here is derived from an EMBL/GenBank/DDBJ whole genome shotgun (WGS) entry which is preliminary data.</text>
</comment>
<evidence type="ECO:0000256" key="1">
    <source>
        <dbReference type="SAM" id="SignalP"/>
    </source>
</evidence>
<dbReference type="Proteomes" id="UP001152321">
    <property type="component" value="Unassembled WGS sequence"/>
</dbReference>
<evidence type="ECO:0000313" key="3">
    <source>
        <dbReference type="Proteomes" id="UP001152321"/>
    </source>
</evidence>